<dbReference type="OrthoDB" id="186486at2"/>
<dbReference type="Proteomes" id="UP000217265">
    <property type="component" value="Chromosome"/>
</dbReference>
<feature type="domain" description="FecR protein" evidence="2">
    <location>
        <begin position="136"/>
        <end position="216"/>
    </location>
</feature>
<organism evidence="3 4">
    <name type="scientific">Nibricoccus aquaticus</name>
    <dbReference type="NCBI Taxonomy" id="2576891"/>
    <lineage>
        <taxon>Bacteria</taxon>
        <taxon>Pseudomonadati</taxon>
        <taxon>Verrucomicrobiota</taxon>
        <taxon>Opitutia</taxon>
        <taxon>Opitutales</taxon>
        <taxon>Opitutaceae</taxon>
        <taxon>Nibricoccus</taxon>
    </lineage>
</organism>
<evidence type="ECO:0000256" key="1">
    <source>
        <dbReference type="SAM" id="Phobius"/>
    </source>
</evidence>
<dbReference type="PANTHER" id="PTHR30273">
    <property type="entry name" value="PERIPLASMIC SIGNAL SENSOR AND SIGMA FACTOR ACTIVATOR FECR-RELATED"/>
    <property type="match status" value="1"/>
</dbReference>
<accession>A0A290Q5K1</accession>
<sequence>MKTPEKIETEAALWVMRLERGLTATEQDDFLQWYMAEAGHSQELDRQMANWTRLNMLADWRPEHTLRPNRDLLAPQPERARSLKRRRPWFWSAEVALAAAAAVVFGFFLLRPSPSDAPAAVPAVVPAQIAAIERRTLDDGTVIELNRDAEVAVLYTATERKVRLERGEAMFRVAKNPARPFIVITGDVQFRAVGTAFNVRRESEAVELIVTEGKVRVQSQAVEADGIAASPDDSAAAPLVVAGELALVPMQPGKAPISVAKIGVDHLDEKLAWHSRLLDFTNARLSAVVDEFNRRNAPIRMVIDDAKLADTEVSASLRSDNIESFIRLLEGGFGVDAERNGNVVTLRKRRR</sequence>
<dbReference type="AlphaFoldDB" id="A0A290Q5K1"/>
<dbReference type="PIRSF" id="PIRSF018266">
    <property type="entry name" value="FecR"/>
    <property type="match status" value="1"/>
</dbReference>
<dbReference type="GO" id="GO:0016989">
    <property type="term" value="F:sigma factor antagonist activity"/>
    <property type="evidence" value="ECO:0007669"/>
    <property type="project" value="TreeGrafter"/>
</dbReference>
<dbReference type="InterPro" id="IPR012373">
    <property type="entry name" value="Ferrdict_sens_TM"/>
</dbReference>
<keyword evidence="4" id="KW-1185">Reference proteome</keyword>
<dbReference type="Gene3D" id="3.55.50.30">
    <property type="match status" value="1"/>
</dbReference>
<gene>
    <name evidence="3" type="ORF">CMV30_08325</name>
</gene>
<evidence type="ECO:0000313" key="3">
    <source>
        <dbReference type="EMBL" id="ATC63955.1"/>
    </source>
</evidence>
<keyword evidence="1" id="KW-1133">Transmembrane helix</keyword>
<dbReference type="InterPro" id="IPR006860">
    <property type="entry name" value="FecR"/>
</dbReference>
<dbReference type="KEGG" id="vbh:CMV30_08325"/>
<dbReference type="Pfam" id="PF04773">
    <property type="entry name" value="FecR"/>
    <property type="match status" value="1"/>
</dbReference>
<proteinExistence type="predicted"/>
<protein>
    <recommendedName>
        <fullName evidence="2">FecR protein domain-containing protein</fullName>
    </recommendedName>
</protein>
<keyword evidence="1" id="KW-0812">Transmembrane</keyword>
<keyword evidence="1" id="KW-0472">Membrane</keyword>
<feature type="transmembrane region" description="Helical" evidence="1">
    <location>
        <begin position="89"/>
        <end position="110"/>
    </location>
</feature>
<reference evidence="3 4" key="1">
    <citation type="submission" date="2017-09" db="EMBL/GenBank/DDBJ databases">
        <title>Complete genome sequence of Verrucomicrobial strain HZ-65, isolated from freshwater.</title>
        <authorList>
            <person name="Choi A."/>
        </authorList>
    </citation>
    <scope>NUCLEOTIDE SEQUENCE [LARGE SCALE GENOMIC DNA]</scope>
    <source>
        <strain evidence="3 4">HZ-65</strain>
    </source>
</reference>
<evidence type="ECO:0000313" key="4">
    <source>
        <dbReference type="Proteomes" id="UP000217265"/>
    </source>
</evidence>
<dbReference type="Gene3D" id="2.60.120.1440">
    <property type="match status" value="1"/>
</dbReference>
<evidence type="ECO:0000259" key="2">
    <source>
        <dbReference type="Pfam" id="PF04773"/>
    </source>
</evidence>
<dbReference type="RefSeq" id="WP_096055587.1">
    <property type="nucleotide sequence ID" value="NZ_CP023344.1"/>
</dbReference>
<name>A0A290Q5K1_9BACT</name>
<dbReference type="EMBL" id="CP023344">
    <property type="protein sequence ID" value="ATC63955.1"/>
    <property type="molecule type" value="Genomic_DNA"/>
</dbReference>
<dbReference type="PANTHER" id="PTHR30273:SF2">
    <property type="entry name" value="PROTEIN FECR"/>
    <property type="match status" value="1"/>
</dbReference>